<dbReference type="InterPro" id="IPR004680">
    <property type="entry name" value="Cit_transptr-like_dom"/>
</dbReference>
<evidence type="ECO:0000256" key="3">
    <source>
        <dbReference type="ARBA" id="ARBA00022448"/>
    </source>
</evidence>
<dbReference type="PANTHER" id="PTHR43568:SF1">
    <property type="entry name" value="P PROTEIN"/>
    <property type="match status" value="1"/>
</dbReference>
<dbReference type="InterPro" id="IPR000802">
    <property type="entry name" value="Arsenical_pump_ArsB"/>
</dbReference>
<dbReference type="EMBL" id="ACIM02000001">
    <property type="protein sequence ID" value="EEW97767.1"/>
    <property type="molecule type" value="Genomic_DNA"/>
</dbReference>
<organism evidence="10 11">
    <name type="scientific">Dialister invisus DSM 15470</name>
    <dbReference type="NCBI Taxonomy" id="592028"/>
    <lineage>
        <taxon>Bacteria</taxon>
        <taxon>Bacillati</taxon>
        <taxon>Bacillota</taxon>
        <taxon>Negativicutes</taxon>
        <taxon>Veillonellales</taxon>
        <taxon>Veillonellaceae</taxon>
        <taxon>Dialister</taxon>
    </lineage>
</organism>
<evidence type="ECO:0000256" key="2">
    <source>
        <dbReference type="ARBA" id="ARBA00009843"/>
    </source>
</evidence>
<accession>C9LQD1</accession>
<evidence type="ECO:0000313" key="11">
    <source>
        <dbReference type="Proteomes" id="UP000004736"/>
    </source>
</evidence>
<gene>
    <name evidence="10" type="ORF">GCWU000321_01763</name>
</gene>
<dbReference type="PRINTS" id="PR00758">
    <property type="entry name" value="ARSENICPUMP"/>
</dbReference>
<dbReference type="CDD" id="cd01116">
    <property type="entry name" value="P_permease"/>
    <property type="match status" value="1"/>
</dbReference>
<evidence type="ECO:0000256" key="1">
    <source>
        <dbReference type="ARBA" id="ARBA00004651"/>
    </source>
</evidence>
<dbReference type="eggNOG" id="COG1055">
    <property type="taxonomic scope" value="Bacteria"/>
</dbReference>
<dbReference type="HOGENOM" id="CLU_011920_4_0_9"/>
<dbReference type="Proteomes" id="UP000004736">
    <property type="component" value="Unassembled WGS sequence"/>
</dbReference>
<feature type="transmembrane region" description="Helical" evidence="8">
    <location>
        <begin position="31"/>
        <end position="51"/>
    </location>
</feature>
<evidence type="ECO:0000256" key="6">
    <source>
        <dbReference type="ARBA" id="ARBA00022989"/>
    </source>
</evidence>
<dbReference type="GO" id="GO:0005886">
    <property type="term" value="C:plasma membrane"/>
    <property type="evidence" value="ECO:0007669"/>
    <property type="project" value="UniProtKB-SubCell"/>
</dbReference>
<keyword evidence="3" id="KW-0813">Transport</keyword>
<feature type="transmembrane region" description="Helical" evidence="8">
    <location>
        <begin position="284"/>
        <end position="306"/>
    </location>
</feature>
<dbReference type="STRING" id="592028.GCWU000321_01763"/>
<comment type="similarity">
    <text evidence="2">Belongs to the CitM (TC 2.A.11) transporter family.</text>
</comment>
<feature type="transmembrane region" description="Helical" evidence="8">
    <location>
        <begin position="181"/>
        <end position="199"/>
    </location>
</feature>
<keyword evidence="4" id="KW-1003">Cell membrane</keyword>
<dbReference type="Pfam" id="PF03600">
    <property type="entry name" value="CitMHS"/>
    <property type="match status" value="1"/>
</dbReference>
<evidence type="ECO:0000256" key="8">
    <source>
        <dbReference type="SAM" id="Phobius"/>
    </source>
</evidence>
<sequence length="433" mass="46636">MMEFNSSFYFSIFIFLLTYAGIMSERIPRSLCALLGAGLVVYSGLVTQEMALRHFIDFNTIGLLAGMMILIGVVKKSGFFEAMALWSVKISKGRPKELLIILGLITGFCASFMDAVTAVLLITPMTISLCRRIHVTPIPTLIAEILLSNIGGSGTMVGDPPNVMIGSATHLVFNDFAMNTGPIALLNVAACIIYLEIIYGKELPKTEMTAEELGKISISSVITDYSILKKSVTILALTIFGFIVHNLIGIESATIALTGGVLAILACSVDPHEIFRDVDWDSLFFFIGLFIVVGGLETTGVINALAQAGISAVGGDPEALTFTILWLSGIASAFIDNIPFTATMIPLIHNMQDLLGLAHADYMWWALSIGACYGGNGTIIGASPNVIVAALAAKEGYNITFGHFMLKCFPMMLVTLLTSTIYLYVRYFLFGTP</sequence>
<comment type="subcellular location">
    <subcellularLocation>
        <location evidence="1">Cell membrane</location>
        <topology evidence="1">Multi-pass membrane protein</topology>
    </subcellularLocation>
</comment>
<feature type="domain" description="Citrate transporter-like" evidence="9">
    <location>
        <begin position="19"/>
        <end position="370"/>
    </location>
</feature>
<keyword evidence="5 8" id="KW-0812">Transmembrane</keyword>
<dbReference type="InterPro" id="IPR051475">
    <property type="entry name" value="Diverse_Ion_Transporter"/>
</dbReference>
<evidence type="ECO:0000256" key="5">
    <source>
        <dbReference type="ARBA" id="ARBA00022692"/>
    </source>
</evidence>
<evidence type="ECO:0000256" key="4">
    <source>
        <dbReference type="ARBA" id="ARBA00022475"/>
    </source>
</evidence>
<keyword evidence="7 8" id="KW-0472">Membrane</keyword>
<dbReference type="AlphaFoldDB" id="C9LQD1"/>
<dbReference type="GeneID" id="78278273"/>
<protein>
    <submittedName>
        <fullName evidence="10">Citrate transporter</fullName>
    </submittedName>
</protein>
<feature type="transmembrane region" description="Helical" evidence="8">
    <location>
        <begin position="6"/>
        <end position="24"/>
    </location>
</feature>
<dbReference type="PANTHER" id="PTHR43568">
    <property type="entry name" value="P PROTEIN"/>
    <property type="match status" value="1"/>
</dbReference>
<evidence type="ECO:0000256" key="7">
    <source>
        <dbReference type="ARBA" id="ARBA00023136"/>
    </source>
</evidence>
<reference evidence="10" key="1">
    <citation type="submission" date="2009-09" db="EMBL/GenBank/DDBJ databases">
        <authorList>
            <person name="Weinstock G."/>
            <person name="Sodergren E."/>
            <person name="Clifton S."/>
            <person name="Fulton L."/>
            <person name="Fulton B."/>
            <person name="Courtney L."/>
            <person name="Fronick C."/>
            <person name="Harrison M."/>
            <person name="Strong C."/>
            <person name="Farmer C."/>
            <person name="Delahaunty K."/>
            <person name="Markovic C."/>
            <person name="Hall O."/>
            <person name="Minx P."/>
            <person name="Tomlinson C."/>
            <person name="Mitreva M."/>
            <person name="Nelson J."/>
            <person name="Hou S."/>
            <person name="Wollam A."/>
            <person name="Pepin K.H."/>
            <person name="Johnson M."/>
            <person name="Bhonagiri V."/>
            <person name="Nash W.E."/>
            <person name="Warren W."/>
            <person name="Chinwalla A."/>
            <person name="Mardis E.R."/>
            <person name="Wilson R.K."/>
        </authorList>
    </citation>
    <scope>NUCLEOTIDE SEQUENCE [LARGE SCALE GENOMIC DNA]</scope>
    <source>
        <strain evidence="10">DSM 15470</strain>
    </source>
</reference>
<comment type="caution">
    <text evidence="10">The sequence shown here is derived from an EMBL/GenBank/DDBJ whole genome shotgun (WGS) entry which is preliminary data.</text>
</comment>
<feature type="transmembrane region" description="Helical" evidence="8">
    <location>
        <begin position="234"/>
        <end position="264"/>
    </location>
</feature>
<proteinExistence type="inferred from homology"/>
<feature type="transmembrane region" description="Helical" evidence="8">
    <location>
        <begin position="98"/>
        <end position="122"/>
    </location>
</feature>
<keyword evidence="11" id="KW-1185">Reference proteome</keyword>
<dbReference type="GO" id="GO:0015105">
    <property type="term" value="F:arsenite transmembrane transporter activity"/>
    <property type="evidence" value="ECO:0007669"/>
    <property type="project" value="InterPro"/>
</dbReference>
<keyword evidence="6 8" id="KW-1133">Transmembrane helix</keyword>
<evidence type="ECO:0000259" key="9">
    <source>
        <dbReference type="Pfam" id="PF03600"/>
    </source>
</evidence>
<feature type="transmembrane region" description="Helical" evidence="8">
    <location>
        <begin position="362"/>
        <end position="392"/>
    </location>
</feature>
<feature type="transmembrane region" description="Helical" evidence="8">
    <location>
        <begin position="404"/>
        <end position="425"/>
    </location>
</feature>
<feature type="transmembrane region" description="Helical" evidence="8">
    <location>
        <begin position="318"/>
        <end position="342"/>
    </location>
</feature>
<feature type="transmembrane region" description="Helical" evidence="8">
    <location>
        <begin position="63"/>
        <end position="86"/>
    </location>
</feature>
<name>C9LQD1_9FIRM</name>
<evidence type="ECO:0000313" key="10">
    <source>
        <dbReference type="EMBL" id="EEW97767.1"/>
    </source>
</evidence>
<dbReference type="RefSeq" id="WP_007070698.1">
    <property type="nucleotide sequence ID" value="NZ_GG698602.1"/>
</dbReference>